<evidence type="ECO:0000259" key="8">
    <source>
        <dbReference type="Pfam" id="PF02460"/>
    </source>
</evidence>
<dbReference type="AlphaFoldDB" id="K0T4K1"/>
<feature type="compositionally biased region" description="Basic and acidic residues" evidence="6">
    <location>
        <begin position="1"/>
        <end position="16"/>
    </location>
</feature>
<comment type="subcellular location">
    <subcellularLocation>
        <location evidence="1">Membrane</location>
        <topology evidence="1">Multi-pass membrane protein</topology>
    </subcellularLocation>
</comment>
<keyword evidence="2 7" id="KW-0812">Transmembrane</keyword>
<accession>K0T4K1</accession>
<dbReference type="GO" id="GO:0007224">
    <property type="term" value="P:smoothened signaling pathway"/>
    <property type="evidence" value="ECO:0007669"/>
    <property type="project" value="TreeGrafter"/>
</dbReference>
<feature type="transmembrane region" description="Helical" evidence="7">
    <location>
        <begin position="99"/>
        <end position="119"/>
    </location>
</feature>
<feature type="non-terminal residue" evidence="9">
    <location>
        <position position="518"/>
    </location>
</feature>
<dbReference type="Proteomes" id="UP000266841">
    <property type="component" value="Unassembled WGS sequence"/>
</dbReference>
<dbReference type="GO" id="GO:0022857">
    <property type="term" value="F:transmembrane transporter activity"/>
    <property type="evidence" value="ECO:0007669"/>
    <property type="project" value="TreeGrafter"/>
</dbReference>
<organism evidence="9 10">
    <name type="scientific">Thalassiosira oceanica</name>
    <name type="common">Marine diatom</name>
    <dbReference type="NCBI Taxonomy" id="159749"/>
    <lineage>
        <taxon>Eukaryota</taxon>
        <taxon>Sar</taxon>
        <taxon>Stramenopiles</taxon>
        <taxon>Ochrophyta</taxon>
        <taxon>Bacillariophyta</taxon>
        <taxon>Coscinodiscophyceae</taxon>
        <taxon>Thalassiosirophycidae</taxon>
        <taxon>Thalassiosirales</taxon>
        <taxon>Thalassiosiraceae</taxon>
        <taxon>Thalassiosira</taxon>
    </lineage>
</organism>
<name>K0T4K1_THAOC</name>
<evidence type="ECO:0000256" key="4">
    <source>
        <dbReference type="ARBA" id="ARBA00023136"/>
    </source>
</evidence>
<evidence type="ECO:0000256" key="3">
    <source>
        <dbReference type="ARBA" id="ARBA00022989"/>
    </source>
</evidence>
<gene>
    <name evidence="9" type="ORF">THAOC_04717</name>
</gene>
<keyword evidence="3 7" id="KW-1133">Transmembrane helix</keyword>
<feature type="domain" description="Patched" evidence="8">
    <location>
        <begin position="453"/>
        <end position="512"/>
    </location>
</feature>
<keyword evidence="10" id="KW-1185">Reference proteome</keyword>
<dbReference type="Pfam" id="PF02460">
    <property type="entry name" value="Patched"/>
    <property type="match status" value="1"/>
</dbReference>
<feature type="region of interest" description="Disordered" evidence="6">
    <location>
        <begin position="1"/>
        <end position="57"/>
    </location>
</feature>
<sequence>MEESEESHNEEKKDDSNPLSEQAGDAASYEPENGASSSEIKSEARATGEKPRPPRGVPSFYSARFSEHFFPNNNDGGNASPKKLSIFQRYAMSMARRPWTHMGTSFVLAVILSICGLAFGEFKVAIDNAGWWSRGTLISNRASQEILVSQNREALFLDQTGEVWDELETDIQPNWQTQTVGNREKSSEEDVDDEAISKICSGKWYGSGDMISSRQKNLVAAWKTDDAESKVPERSVLDPDALYDICIAEQNTLAALSADDLCYKCDEGCISPYSLVLMARLFLIDEDFADVSTLPQLISCDDLRSLWTPSVQEQFTSALDICVNWSVKLATSDGFNGTITIQDTTISVSNPCPLPIKFRPTLVDDAYPTSAENLVRYTTSYFATKKGNNDLEAMYENSENNKYDRSDNDMLAGVYDTTDEDFYDFYSDAIVGRDMTLAIGSAGVTALAMLVHTKSPFLTMMGADDVFVAVDKWKNARNELPSGTTEQVAALALPDAAYSMLLTSLTTAVAFFGTAICP</sequence>
<feature type="compositionally biased region" description="Basic and acidic residues" evidence="6">
    <location>
        <begin position="40"/>
        <end position="52"/>
    </location>
</feature>
<dbReference type="PANTHER" id="PTHR45951:SF3">
    <property type="entry name" value="PROTEIN DISPATCHED"/>
    <property type="match status" value="1"/>
</dbReference>
<evidence type="ECO:0000256" key="2">
    <source>
        <dbReference type="ARBA" id="ARBA00022692"/>
    </source>
</evidence>
<reference evidence="9 10" key="1">
    <citation type="journal article" date="2012" name="Genome Biol.">
        <title>Genome and low-iron response of an oceanic diatom adapted to chronic iron limitation.</title>
        <authorList>
            <person name="Lommer M."/>
            <person name="Specht M."/>
            <person name="Roy A.S."/>
            <person name="Kraemer L."/>
            <person name="Andreson R."/>
            <person name="Gutowska M.A."/>
            <person name="Wolf J."/>
            <person name="Bergner S.V."/>
            <person name="Schilhabel M.B."/>
            <person name="Klostermeier U.C."/>
            <person name="Beiko R.G."/>
            <person name="Rosenstiel P."/>
            <person name="Hippler M."/>
            <person name="Laroche J."/>
        </authorList>
    </citation>
    <scope>NUCLEOTIDE SEQUENCE [LARGE SCALE GENOMIC DNA]</scope>
    <source>
        <strain evidence="9 10">CCMP1005</strain>
    </source>
</reference>
<dbReference type="PANTHER" id="PTHR45951">
    <property type="entry name" value="PROTEIN DISPATCHED-RELATED"/>
    <property type="match status" value="1"/>
</dbReference>
<evidence type="ECO:0000256" key="1">
    <source>
        <dbReference type="ARBA" id="ARBA00004141"/>
    </source>
</evidence>
<evidence type="ECO:0000313" key="9">
    <source>
        <dbReference type="EMBL" id="EJK73648.1"/>
    </source>
</evidence>
<evidence type="ECO:0000256" key="6">
    <source>
        <dbReference type="SAM" id="MobiDB-lite"/>
    </source>
</evidence>
<protein>
    <recommendedName>
        <fullName evidence="8">Patched domain-containing protein</fullName>
    </recommendedName>
</protein>
<keyword evidence="5" id="KW-0325">Glycoprotein</keyword>
<dbReference type="EMBL" id="AGNL01004327">
    <property type="protein sequence ID" value="EJK73648.1"/>
    <property type="molecule type" value="Genomic_DNA"/>
</dbReference>
<proteinExistence type="predicted"/>
<keyword evidence="4 7" id="KW-0472">Membrane</keyword>
<dbReference type="InterPro" id="IPR052081">
    <property type="entry name" value="Dispatched_Hh_regulator"/>
</dbReference>
<evidence type="ECO:0000256" key="7">
    <source>
        <dbReference type="SAM" id="Phobius"/>
    </source>
</evidence>
<dbReference type="OrthoDB" id="193905at2759"/>
<evidence type="ECO:0000313" key="10">
    <source>
        <dbReference type="Proteomes" id="UP000266841"/>
    </source>
</evidence>
<dbReference type="InterPro" id="IPR003392">
    <property type="entry name" value="PTHD_SSD"/>
</dbReference>
<dbReference type="GO" id="GO:0016020">
    <property type="term" value="C:membrane"/>
    <property type="evidence" value="ECO:0007669"/>
    <property type="project" value="UniProtKB-SubCell"/>
</dbReference>
<evidence type="ECO:0000256" key="5">
    <source>
        <dbReference type="ARBA" id="ARBA00023180"/>
    </source>
</evidence>
<comment type="caution">
    <text evidence="9">The sequence shown here is derived from an EMBL/GenBank/DDBJ whole genome shotgun (WGS) entry which is preliminary data.</text>
</comment>